<feature type="compositionally biased region" description="Polar residues" evidence="1">
    <location>
        <begin position="211"/>
        <end position="227"/>
    </location>
</feature>
<name>A0A6S6PPG8_ACEAC</name>
<dbReference type="AlphaFoldDB" id="A0A6S6PPG8"/>
<evidence type="ECO:0000313" key="3">
    <source>
        <dbReference type="EMBL" id="BCI66562.1"/>
    </source>
</evidence>
<evidence type="ECO:0008006" key="5">
    <source>
        <dbReference type="Google" id="ProtNLM"/>
    </source>
</evidence>
<evidence type="ECO:0000313" key="4">
    <source>
        <dbReference type="Proteomes" id="UP000515220"/>
    </source>
</evidence>
<keyword evidence="2" id="KW-0812">Transmembrane</keyword>
<feature type="compositionally biased region" description="Low complexity" evidence="1">
    <location>
        <begin position="49"/>
        <end position="65"/>
    </location>
</feature>
<organism evidence="3 4">
    <name type="scientific">Acetobacter aceti</name>
    <dbReference type="NCBI Taxonomy" id="435"/>
    <lineage>
        <taxon>Bacteria</taxon>
        <taxon>Pseudomonadati</taxon>
        <taxon>Pseudomonadota</taxon>
        <taxon>Alphaproteobacteria</taxon>
        <taxon>Acetobacterales</taxon>
        <taxon>Acetobacteraceae</taxon>
        <taxon>Acetobacter</taxon>
        <taxon>Acetobacter subgen. Acetobacter</taxon>
    </lineage>
</organism>
<feature type="region of interest" description="Disordered" evidence="1">
    <location>
        <begin position="279"/>
        <end position="417"/>
    </location>
</feature>
<accession>A0A6S6PPG8</accession>
<evidence type="ECO:0000256" key="2">
    <source>
        <dbReference type="SAM" id="Phobius"/>
    </source>
</evidence>
<feature type="compositionally biased region" description="Basic and acidic residues" evidence="1">
    <location>
        <begin position="300"/>
        <end position="318"/>
    </location>
</feature>
<keyword evidence="2" id="KW-0472">Membrane</keyword>
<feature type="compositionally biased region" description="Basic and acidic residues" evidence="1">
    <location>
        <begin position="338"/>
        <end position="369"/>
    </location>
</feature>
<evidence type="ECO:0000256" key="1">
    <source>
        <dbReference type="SAM" id="MobiDB-lite"/>
    </source>
</evidence>
<keyword evidence="2" id="KW-1133">Transmembrane helix</keyword>
<gene>
    <name evidence="3" type="ORF">AAJCM20276_11860</name>
</gene>
<protein>
    <recommendedName>
        <fullName evidence="5">Zinc finger/thioredoxin putative domain-containing protein</fullName>
    </recommendedName>
</protein>
<dbReference type="EMBL" id="AP023326">
    <property type="protein sequence ID" value="BCI66562.1"/>
    <property type="molecule type" value="Genomic_DNA"/>
</dbReference>
<reference evidence="3 4" key="1">
    <citation type="submission" date="2020-07" db="EMBL/GenBank/DDBJ databases">
        <title>Complete Genome Sequence of an acetic acid bacterium, Acetobacter aceti JCM20276.</title>
        <authorList>
            <person name="Hirose Y."/>
            <person name="Mihara H."/>
        </authorList>
    </citation>
    <scope>NUCLEOTIDE SEQUENCE [LARGE SCALE GENOMIC DNA]</scope>
    <source>
        <strain evidence="3 4">JCM20276</strain>
    </source>
</reference>
<proteinExistence type="predicted"/>
<dbReference type="Proteomes" id="UP000515220">
    <property type="component" value="Chromosome"/>
</dbReference>
<sequence length="552" mass="59820">MLIVCPSCGIKYNVPVSYLMKDRTLKCAGCGASWVVKAVSPSAAETADPPSAAPAQSPVQKPVVSKPDEQVEALPTADAVSEEVQAPSTASEQPPEPEEAVSQPDNQPIAVVSGPVETLKEEPAASVAPDAAHTPSVAESQFQEPEAPQPDEQSAATQVEPVKSREEPLQSEPPVQNEEQEIRQEQTAAPEEVPEPAAPQPSVAPDEEKFSTLSESPTNQHFSTRITPLQDKTHSNSQGSEASEDGYEKPFSFLDLPIESSPVAPRVAEPAAPEKKVVYRSIWDDEPESSASQPTGFGTKPEEDPHEWREKDLDEHFSVENTRFAGTGYQDENLVESSDNRDHLKDISGQPHAEHEAEAFRDHVEKSDEQSADDLPSPVPQDGAFDDVITRLRAARNNPGGQESAQPHISEDTEQTTDAPWVPVWDRVSESDEGATPASAEEHHEAVWDHAEAAEEKASSEHVETVEETKAEEEPAAAPRHVTPAIDISSRLRSDVLKRVEHADDGPGSFLESPAFWRKAWIASGVGAVVVLAACTHWFGALRHLWPALNLL</sequence>
<feature type="transmembrane region" description="Helical" evidence="2">
    <location>
        <begin position="520"/>
        <end position="542"/>
    </location>
</feature>
<feature type="region of interest" description="Disordered" evidence="1">
    <location>
        <begin position="44"/>
        <end position="253"/>
    </location>
</feature>